<dbReference type="Proteomes" id="UP000001694">
    <property type="component" value="Chromosome"/>
</dbReference>
<dbReference type="eggNOG" id="arCOG00053">
    <property type="taxonomic scope" value="Archaea"/>
</dbReference>
<dbReference type="InterPro" id="IPR041710">
    <property type="entry name" value="HPS/KGPDC"/>
</dbReference>
<sequence length="222" mass="23869">MRLQVALDLVDLRRAVELTRELCNAGLEVVEAGTPLIKLYGLPAVSAIKAACPRAEVVADIKTADVGRLEAQLAREFGADWATVLGATNIETIEDFVNGGRSMGLKTAVDLIGVSNPLERAREILRSVAPDLFIFHLGIDAQRRTGLRFEELLAAASRLREETGISVGVAGGITEREIEIVTRSGKRVDVIIVGRAITGDASPASRFIIMNNILKQVRSPSS</sequence>
<reference evidence="4" key="1">
    <citation type="submission" date="2008-03" db="EMBL/GenBank/DDBJ databases">
        <title>Complete sequence of Thermoproteus neutrophilus V24Sta.</title>
        <authorList>
            <consortium name="US DOE Joint Genome Institute"/>
            <person name="Copeland A."/>
            <person name="Lucas S."/>
            <person name="Lapidus A."/>
            <person name="Glavina del Rio T."/>
            <person name="Dalin E."/>
            <person name="Tice H."/>
            <person name="Bruce D."/>
            <person name="Goodwin L."/>
            <person name="Pitluck S."/>
            <person name="Sims D."/>
            <person name="Brettin T."/>
            <person name="Detter J.C."/>
            <person name="Han C."/>
            <person name="Kuske C.R."/>
            <person name="Schmutz J."/>
            <person name="Larimer F."/>
            <person name="Land M."/>
            <person name="Hauser L."/>
            <person name="Kyrpides N."/>
            <person name="Mikhailova N."/>
            <person name="Biddle J.F."/>
            <person name="Zhang Z."/>
            <person name="Fitz-Gibbon S.T."/>
            <person name="Lowe T.M."/>
            <person name="Saltikov C."/>
            <person name="House C.H."/>
            <person name="Richardson P."/>
        </authorList>
    </citation>
    <scope>NUCLEOTIDE SEQUENCE [LARGE SCALE GENOMIC DNA]</scope>
    <source>
        <strain evidence="4">V24Sta</strain>
    </source>
</reference>
<proteinExistence type="predicted"/>
<dbReference type="PANTHER" id="PTHR35039:SF3">
    <property type="entry name" value="3-KETO-L-GULONATE-6-PHOSPHATE DECARBOXYLASE SGBH-RELATED"/>
    <property type="match status" value="1"/>
</dbReference>
<dbReference type="STRING" id="444157.Tneu_0708"/>
<feature type="domain" description="Orotidine 5'-phosphate decarboxylase" evidence="3">
    <location>
        <begin position="2"/>
        <end position="210"/>
    </location>
</feature>
<dbReference type="InterPro" id="IPR011060">
    <property type="entry name" value="RibuloseP-bd_barrel"/>
</dbReference>
<dbReference type="GO" id="GO:0019854">
    <property type="term" value="P:L-ascorbic acid catabolic process"/>
    <property type="evidence" value="ECO:0007669"/>
    <property type="project" value="TreeGrafter"/>
</dbReference>
<evidence type="ECO:0000256" key="1">
    <source>
        <dbReference type="ARBA" id="ARBA00023239"/>
    </source>
</evidence>
<keyword evidence="5" id="KW-1185">Reference proteome</keyword>
<dbReference type="HOGENOM" id="CLU_081825_1_1_2"/>
<evidence type="ECO:0000259" key="3">
    <source>
        <dbReference type="SMART" id="SM00934"/>
    </source>
</evidence>
<name>B1YCY4_PYRNV</name>
<evidence type="ECO:0000256" key="2">
    <source>
        <dbReference type="ARBA" id="ARBA00023277"/>
    </source>
</evidence>
<dbReference type="GO" id="GO:0006207">
    <property type="term" value="P:'de novo' pyrimidine nucleobase biosynthetic process"/>
    <property type="evidence" value="ECO:0007669"/>
    <property type="project" value="InterPro"/>
</dbReference>
<protein>
    <submittedName>
        <fullName evidence="4">Orotidine 5'-phosphate decarboxylase</fullName>
    </submittedName>
</protein>
<dbReference type="GO" id="GO:0004590">
    <property type="term" value="F:orotidine-5'-phosphate decarboxylase activity"/>
    <property type="evidence" value="ECO:0007669"/>
    <property type="project" value="InterPro"/>
</dbReference>
<dbReference type="AlphaFoldDB" id="B1YCY4"/>
<dbReference type="KEGG" id="tne:Tneu_0708"/>
<dbReference type="RefSeq" id="WP_012350067.1">
    <property type="nucleotide sequence ID" value="NC_010525.1"/>
</dbReference>
<dbReference type="SMART" id="SM00934">
    <property type="entry name" value="OMPdecase"/>
    <property type="match status" value="1"/>
</dbReference>
<dbReference type="OrthoDB" id="15246at2157"/>
<dbReference type="GO" id="GO:0033982">
    <property type="term" value="F:3-dehydro-L-gulonate-6-phosphate decarboxylase activity"/>
    <property type="evidence" value="ECO:0007669"/>
    <property type="project" value="TreeGrafter"/>
</dbReference>
<dbReference type="SUPFAM" id="SSF51366">
    <property type="entry name" value="Ribulose-phoshate binding barrel"/>
    <property type="match status" value="1"/>
</dbReference>
<gene>
    <name evidence="4" type="ordered locus">Tneu_0708</name>
</gene>
<dbReference type="PANTHER" id="PTHR35039">
    <property type="entry name" value="3-KETO-L-GULONATE-6-PHOSPHATE DECARBOXYLASE SGBH-RELATED"/>
    <property type="match status" value="1"/>
</dbReference>
<dbReference type="GeneID" id="6165573"/>
<dbReference type="Gene3D" id="3.20.20.70">
    <property type="entry name" value="Aldolase class I"/>
    <property type="match status" value="1"/>
</dbReference>
<dbReference type="EMBL" id="CP001014">
    <property type="protein sequence ID" value="ACB39647.1"/>
    <property type="molecule type" value="Genomic_DNA"/>
</dbReference>
<dbReference type="FunFam" id="3.20.20.70:FF:000022">
    <property type="entry name" value="3-keto-L-gulonate-6-phosphate decarboxylase UlaD"/>
    <property type="match status" value="1"/>
</dbReference>
<evidence type="ECO:0000313" key="5">
    <source>
        <dbReference type="Proteomes" id="UP000001694"/>
    </source>
</evidence>
<accession>B1YCY4</accession>
<dbReference type="InterPro" id="IPR013785">
    <property type="entry name" value="Aldolase_TIM"/>
</dbReference>
<keyword evidence="2" id="KW-0119">Carbohydrate metabolism</keyword>
<dbReference type="CDD" id="cd04726">
    <property type="entry name" value="KGPDC_HPS"/>
    <property type="match status" value="1"/>
</dbReference>
<dbReference type="Pfam" id="PF00215">
    <property type="entry name" value="OMPdecase"/>
    <property type="match status" value="1"/>
</dbReference>
<dbReference type="InterPro" id="IPR001754">
    <property type="entry name" value="OMPdeCOase_dom"/>
</dbReference>
<evidence type="ECO:0000313" key="4">
    <source>
        <dbReference type="EMBL" id="ACB39647.1"/>
    </source>
</evidence>
<organism evidence="4 5">
    <name type="scientific">Pyrobaculum neutrophilum (strain DSM 2338 / JCM 9278 / NBRC 100436 / V24Sta)</name>
    <name type="common">Thermoproteus neutrophilus</name>
    <dbReference type="NCBI Taxonomy" id="444157"/>
    <lineage>
        <taxon>Archaea</taxon>
        <taxon>Thermoproteota</taxon>
        <taxon>Thermoprotei</taxon>
        <taxon>Thermoproteales</taxon>
        <taxon>Thermoproteaceae</taxon>
        <taxon>Pyrobaculum</taxon>
    </lineage>
</organism>
<keyword evidence="1" id="KW-0456">Lyase</keyword>